<dbReference type="AlphaFoldDB" id="A0AAE3HJL3"/>
<dbReference type="Proteomes" id="UP001204445">
    <property type="component" value="Unassembled WGS sequence"/>
</dbReference>
<organism evidence="4 5">
    <name type="scientific">Methylohalomonas lacus</name>
    <dbReference type="NCBI Taxonomy" id="398773"/>
    <lineage>
        <taxon>Bacteria</taxon>
        <taxon>Pseudomonadati</taxon>
        <taxon>Pseudomonadota</taxon>
        <taxon>Gammaproteobacteria</taxon>
        <taxon>Methylohalomonadales</taxon>
        <taxon>Methylohalomonadaceae</taxon>
        <taxon>Methylohalomonas</taxon>
    </lineage>
</organism>
<evidence type="ECO:0000256" key="1">
    <source>
        <dbReference type="ARBA" id="ARBA00005125"/>
    </source>
</evidence>
<dbReference type="PANTHER" id="PTHR43000">
    <property type="entry name" value="DTDP-D-GLUCOSE 4,6-DEHYDRATASE-RELATED"/>
    <property type="match status" value="1"/>
</dbReference>
<comment type="similarity">
    <text evidence="2">Belongs to the NAD(P)-dependent epimerase/dehydratase family.</text>
</comment>
<dbReference type="RefSeq" id="WP_259055396.1">
    <property type="nucleotide sequence ID" value="NZ_JANUCT010000009.1"/>
</dbReference>
<sequence>MTLEGEGTVLLTGARGFTGQYLRANLEHIGWYVHGVVHGETPGSDESACDLTDAAAVSTLVGQLRPTHVVHLAGLAFVGESDVEAFYRVNVLATTNLLAALGQHADNVRKVVIASSANVYGRPSVECVDESLCPAPVNHYGCSKLAMEHMARTWFERLPIILTRPFNYTGVGQAAHFLIPKIVDHLRRGASAIELGNTAVSRDFTDVRDVVQTYTHLLASDACSQTVNISSGRSVSLDWIIQYMQELAGYEITIHRNPALMRSSEIPRLQGDNTRLKQLTGFVPGIPMEETLKWMYAGA</sequence>
<dbReference type="InterPro" id="IPR036291">
    <property type="entry name" value="NAD(P)-bd_dom_sf"/>
</dbReference>
<reference evidence="4" key="1">
    <citation type="submission" date="2022-08" db="EMBL/GenBank/DDBJ databases">
        <title>Genomic Encyclopedia of Type Strains, Phase III (KMG-III): the genomes of soil and plant-associated and newly described type strains.</title>
        <authorList>
            <person name="Whitman W."/>
        </authorList>
    </citation>
    <scope>NUCLEOTIDE SEQUENCE</scope>
    <source>
        <strain evidence="4">HMT 1</strain>
    </source>
</reference>
<accession>A0AAE3HJL3</accession>
<dbReference type="Gene3D" id="3.90.25.10">
    <property type="entry name" value="UDP-galactose 4-epimerase, domain 1"/>
    <property type="match status" value="1"/>
</dbReference>
<gene>
    <name evidence="4" type="ORF">J2T55_001587</name>
</gene>
<keyword evidence="5" id="KW-1185">Reference proteome</keyword>
<evidence type="ECO:0000259" key="3">
    <source>
        <dbReference type="Pfam" id="PF01370"/>
    </source>
</evidence>
<proteinExistence type="inferred from homology"/>
<feature type="domain" description="NAD-dependent epimerase/dehydratase" evidence="3">
    <location>
        <begin position="9"/>
        <end position="229"/>
    </location>
</feature>
<dbReference type="InterPro" id="IPR001509">
    <property type="entry name" value="Epimerase_deHydtase"/>
</dbReference>
<evidence type="ECO:0000313" key="5">
    <source>
        <dbReference type="Proteomes" id="UP001204445"/>
    </source>
</evidence>
<comment type="caution">
    <text evidence="4">The sequence shown here is derived from an EMBL/GenBank/DDBJ whole genome shotgun (WGS) entry which is preliminary data.</text>
</comment>
<comment type="pathway">
    <text evidence="1">Bacterial outer membrane biogenesis; LPS O-antigen biosynthesis.</text>
</comment>
<evidence type="ECO:0000256" key="2">
    <source>
        <dbReference type="ARBA" id="ARBA00007637"/>
    </source>
</evidence>
<dbReference type="SUPFAM" id="SSF51735">
    <property type="entry name" value="NAD(P)-binding Rossmann-fold domains"/>
    <property type="match status" value="1"/>
</dbReference>
<evidence type="ECO:0000313" key="4">
    <source>
        <dbReference type="EMBL" id="MCS3903561.1"/>
    </source>
</evidence>
<name>A0AAE3HJL3_9GAMM</name>
<dbReference type="Pfam" id="PF01370">
    <property type="entry name" value="Epimerase"/>
    <property type="match status" value="1"/>
</dbReference>
<dbReference type="EMBL" id="JANUCT010000009">
    <property type="protein sequence ID" value="MCS3903561.1"/>
    <property type="molecule type" value="Genomic_DNA"/>
</dbReference>
<dbReference type="Gene3D" id="3.40.50.720">
    <property type="entry name" value="NAD(P)-binding Rossmann-like Domain"/>
    <property type="match status" value="1"/>
</dbReference>
<protein>
    <submittedName>
        <fullName evidence="4">Nucleoside-diphosphate-sugar epimerase</fullName>
    </submittedName>
</protein>